<protein>
    <submittedName>
        <fullName evidence="1">Uncharacterized protein</fullName>
    </submittedName>
</protein>
<evidence type="ECO:0000313" key="2">
    <source>
        <dbReference type="Proteomes" id="UP000639396"/>
    </source>
</evidence>
<sequence>MQEHLIRHLSRSAQRFAVMEGVHGGQIVIVERGGRVWALTPATRIESAFWTNPAALEQDAWNIGGDRTWISPELDYFNDRANRYRVPPELDPGDWSMTANAGEPFVKLEQDCTLHHRPSGKEIRIHLEKQLMTIPNPLLTNTSTAYVELAGIGYIGYEVRQRMTVSPLLPGEGCQPTPSQTAAGYCGLWSIMQVPAGGTAIVPTWGSTKPLVMFGNDRQIEVDAHPSGICLPYRGSHLYKLSFDALQSTGRFGYIRRLNERESNLVVRQFSVYPADLYADYPPGDTNCRGLCTQFFYDGGQLGGFGELEYHTPAVPIGTHSFTSDRSQLYYFTGETGRIHALASLMLGIRVSVT</sequence>
<evidence type="ECO:0000313" key="1">
    <source>
        <dbReference type="EMBL" id="MBD2862556.1"/>
    </source>
</evidence>
<organism evidence="1 2">
    <name type="scientific">Paenibacillus oceani</name>
    <dbReference type="NCBI Taxonomy" id="2772510"/>
    <lineage>
        <taxon>Bacteria</taxon>
        <taxon>Bacillati</taxon>
        <taxon>Bacillota</taxon>
        <taxon>Bacilli</taxon>
        <taxon>Bacillales</taxon>
        <taxon>Paenibacillaceae</taxon>
        <taxon>Paenibacillus</taxon>
    </lineage>
</organism>
<dbReference type="RefSeq" id="WP_190927569.1">
    <property type="nucleotide sequence ID" value="NZ_JACXJA010000013.1"/>
</dbReference>
<proteinExistence type="predicted"/>
<dbReference type="Proteomes" id="UP000639396">
    <property type="component" value="Unassembled WGS sequence"/>
</dbReference>
<comment type="caution">
    <text evidence="1">The sequence shown here is derived from an EMBL/GenBank/DDBJ whole genome shotgun (WGS) entry which is preliminary data.</text>
</comment>
<gene>
    <name evidence="1" type="ORF">IDH45_11230</name>
</gene>
<accession>A0A927CAQ2</accession>
<dbReference type="EMBL" id="JACXJA010000013">
    <property type="protein sequence ID" value="MBD2862556.1"/>
    <property type="molecule type" value="Genomic_DNA"/>
</dbReference>
<keyword evidence="2" id="KW-1185">Reference proteome</keyword>
<dbReference type="AlphaFoldDB" id="A0A927CAQ2"/>
<name>A0A927CAQ2_9BACL</name>
<reference evidence="1" key="1">
    <citation type="submission" date="2020-09" db="EMBL/GenBank/DDBJ databases">
        <title>A novel bacterium of genus Paenibacillus, isolated from South China Sea.</title>
        <authorList>
            <person name="Huang H."/>
            <person name="Mo K."/>
            <person name="Hu Y."/>
        </authorList>
    </citation>
    <scope>NUCLEOTIDE SEQUENCE</scope>
    <source>
        <strain evidence="1">IB182363</strain>
    </source>
</reference>